<dbReference type="EMBL" id="JAWDGP010005718">
    <property type="protein sequence ID" value="KAK3753219.1"/>
    <property type="molecule type" value="Genomic_DNA"/>
</dbReference>
<keyword evidence="2" id="KW-1185">Reference proteome</keyword>
<proteinExistence type="predicted"/>
<reference evidence="1" key="1">
    <citation type="journal article" date="2023" name="G3 (Bethesda)">
        <title>A reference genome for the long-term kleptoplast-retaining sea slug Elysia crispata morphotype clarki.</title>
        <authorList>
            <person name="Eastman K.E."/>
            <person name="Pendleton A.L."/>
            <person name="Shaikh M.A."/>
            <person name="Suttiyut T."/>
            <person name="Ogas R."/>
            <person name="Tomko P."/>
            <person name="Gavelis G."/>
            <person name="Widhalm J.R."/>
            <person name="Wisecaver J.H."/>
        </authorList>
    </citation>
    <scope>NUCLEOTIDE SEQUENCE</scope>
    <source>
        <strain evidence="1">ECLA1</strain>
    </source>
</reference>
<evidence type="ECO:0000313" key="2">
    <source>
        <dbReference type="Proteomes" id="UP001283361"/>
    </source>
</evidence>
<dbReference type="Proteomes" id="UP001283361">
    <property type="component" value="Unassembled WGS sequence"/>
</dbReference>
<dbReference type="AlphaFoldDB" id="A0AAE0YP66"/>
<protein>
    <submittedName>
        <fullName evidence="1">Uncharacterized protein</fullName>
    </submittedName>
</protein>
<accession>A0AAE0YP66</accession>
<sequence length="89" mass="9686">MSRRPVKGTMLSIHVQLVSGQFPGVATIRDWPELVCQPRNLDLIQHPEAPDQYGMAGLNCVDGLPGGADAGPIGCDVLSRCWQQHPLIR</sequence>
<organism evidence="1 2">
    <name type="scientific">Elysia crispata</name>
    <name type="common">lettuce slug</name>
    <dbReference type="NCBI Taxonomy" id="231223"/>
    <lineage>
        <taxon>Eukaryota</taxon>
        <taxon>Metazoa</taxon>
        <taxon>Spiralia</taxon>
        <taxon>Lophotrochozoa</taxon>
        <taxon>Mollusca</taxon>
        <taxon>Gastropoda</taxon>
        <taxon>Heterobranchia</taxon>
        <taxon>Euthyneura</taxon>
        <taxon>Panpulmonata</taxon>
        <taxon>Sacoglossa</taxon>
        <taxon>Placobranchoidea</taxon>
        <taxon>Plakobranchidae</taxon>
        <taxon>Elysia</taxon>
    </lineage>
</organism>
<evidence type="ECO:0000313" key="1">
    <source>
        <dbReference type="EMBL" id="KAK3753219.1"/>
    </source>
</evidence>
<gene>
    <name evidence="1" type="ORF">RRG08_024493</name>
</gene>
<name>A0AAE0YP66_9GAST</name>
<comment type="caution">
    <text evidence="1">The sequence shown here is derived from an EMBL/GenBank/DDBJ whole genome shotgun (WGS) entry which is preliminary data.</text>
</comment>